<dbReference type="SUPFAM" id="SSF47598">
    <property type="entry name" value="Ribbon-helix-helix"/>
    <property type="match status" value="1"/>
</dbReference>
<evidence type="ECO:0000313" key="2">
    <source>
        <dbReference type="Proteomes" id="UP000595197"/>
    </source>
</evidence>
<dbReference type="Pfam" id="PF21983">
    <property type="entry name" value="NikA-like"/>
    <property type="match status" value="1"/>
</dbReference>
<accession>A0ABX7B2Y3</accession>
<evidence type="ECO:0000313" key="1">
    <source>
        <dbReference type="EMBL" id="QQP88694.1"/>
    </source>
</evidence>
<protein>
    <submittedName>
        <fullName evidence="1">DUF1778 domain-containing protein</fullName>
    </submittedName>
</protein>
<dbReference type="InterPro" id="IPR053842">
    <property type="entry name" value="NikA-like"/>
</dbReference>
<sequence length="61" mass="7183">MSKTEWLKIRLEPEEKEGFQQAADIAGASLSSWMRERLRRAAVRELEDASRPVPFIRINRR</sequence>
<organism evidence="1 2">
    <name type="scientific">Skermanella cutis</name>
    <dbReference type="NCBI Taxonomy" id="2775420"/>
    <lineage>
        <taxon>Bacteria</taxon>
        <taxon>Pseudomonadati</taxon>
        <taxon>Pseudomonadota</taxon>
        <taxon>Alphaproteobacteria</taxon>
        <taxon>Rhodospirillales</taxon>
        <taxon>Azospirillaceae</taxon>
        <taxon>Skermanella</taxon>
    </lineage>
</organism>
<name>A0ABX7B2Y3_9PROT</name>
<dbReference type="InterPro" id="IPR010985">
    <property type="entry name" value="Ribbon_hlx_hlx"/>
</dbReference>
<reference evidence="1" key="1">
    <citation type="submission" date="2021-02" db="EMBL/GenBank/DDBJ databases">
        <title>Skermanella TT6 skin isolate.</title>
        <authorList>
            <person name="Lee K."/>
            <person name="Ganzorig M."/>
        </authorList>
    </citation>
    <scope>NUCLEOTIDE SEQUENCE</scope>
    <source>
        <strain evidence="1">TT6</strain>
    </source>
</reference>
<keyword evidence="2" id="KW-1185">Reference proteome</keyword>
<dbReference type="RefSeq" id="WP_201073960.1">
    <property type="nucleotide sequence ID" value="NZ_CP067420.1"/>
</dbReference>
<dbReference type="Proteomes" id="UP000595197">
    <property type="component" value="Chromosome"/>
</dbReference>
<dbReference type="EMBL" id="CP067420">
    <property type="protein sequence ID" value="QQP88694.1"/>
    <property type="molecule type" value="Genomic_DNA"/>
</dbReference>
<dbReference type="Gene3D" id="1.20.5.780">
    <property type="entry name" value="Single helix bin"/>
    <property type="match status" value="1"/>
</dbReference>
<gene>
    <name evidence="1" type="ORF">IGS68_22145</name>
</gene>
<proteinExistence type="predicted"/>